<organism evidence="2 3">
    <name type="scientific">Rhizobium leguminosarum</name>
    <dbReference type="NCBI Taxonomy" id="384"/>
    <lineage>
        <taxon>Bacteria</taxon>
        <taxon>Pseudomonadati</taxon>
        <taxon>Pseudomonadota</taxon>
        <taxon>Alphaproteobacteria</taxon>
        <taxon>Hyphomicrobiales</taxon>
        <taxon>Rhizobiaceae</taxon>
        <taxon>Rhizobium/Agrobacterium group</taxon>
        <taxon>Rhizobium</taxon>
    </lineage>
</organism>
<dbReference type="EMBL" id="CP018229">
    <property type="protein sequence ID" value="API56055.1"/>
    <property type="molecule type" value="Genomic_DNA"/>
</dbReference>
<evidence type="ECO:0000313" key="2">
    <source>
        <dbReference type="EMBL" id="API56055.1"/>
    </source>
</evidence>
<feature type="transmembrane region" description="Helical" evidence="1">
    <location>
        <begin position="29"/>
        <end position="53"/>
    </location>
</feature>
<proteinExistence type="predicted"/>
<accession>A0A1L3ZK74</accession>
<gene>
    <name evidence="2" type="ORF">BMW22_26695</name>
</gene>
<keyword evidence="2" id="KW-0614">Plasmid</keyword>
<reference evidence="2 3" key="1">
    <citation type="submission" date="2016-11" db="EMBL/GenBank/DDBJ databases">
        <title>Rhizobium leguminosarum bv. viciae strain Vaf12 isolated from Vavilovia formosa root nodules from Russia, Dagestan.</title>
        <authorList>
            <person name="Kimeklis A."/>
        </authorList>
    </citation>
    <scope>NUCLEOTIDE SEQUENCE [LARGE SCALE GENOMIC DNA]</scope>
    <source>
        <strain evidence="2 3">Vaf-108</strain>
        <plasmid evidence="3">Plasmid unnamed1</plasmid>
    </source>
</reference>
<dbReference type="Proteomes" id="UP000183050">
    <property type="component" value="Plasmid unnamed1"/>
</dbReference>
<keyword evidence="1" id="KW-1133">Transmembrane helix</keyword>
<keyword evidence="1" id="KW-0812">Transmembrane</keyword>
<dbReference type="AlphaFoldDB" id="A0A1L3ZK74"/>
<name>A0A1L3ZK74_RHILE</name>
<keyword evidence="1" id="KW-0472">Membrane</keyword>
<evidence type="ECO:0000313" key="3">
    <source>
        <dbReference type="Proteomes" id="UP000183050"/>
    </source>
</evidence>
<evidence type="ECO:0000256" key="1">
    <source>
        <dbReference type="SAM" id="Phobius"/>
    </source>
</evidence>
<protein>
    <submittedName>
        <fullName evidence="2">Uncharacterized protein</fullName>
    </submittedName>
</protein>
<sequence>MVAFFLCLAGAFLVPLLNGGVENTRGIFRYMYNIFGVLFIALFPFSLGSYGLTRSWREMRKNKDHRELLRRNPILAFLIWREVRDEEINDE</sequence>
<geneLocation type="plasmid" evidence="2">
    <name>unnamed1</name>
</geneLocation>